<evidence type="ECO:0000256" key="14">
    <source>
        <dbReference type="ARBA" id="ARBA00030398"/>
    </source>
</evidence>
<dbReference type="GO" id="GO:0009252">
    <property type="term" value="P:peptidoglycan biosynthetic process"/>
    <property type="evidence" value="ECO:0007669"/>
    <property type="project" value="UniProtKB-UniRule"/>
</dbReference>
<evidence type="ECO:0000256" key="12">
    <source>
        <dbReference type="ARBA" id="ARBA00022984"/>
    </source>
</evidence>
<dbReference type="SUPFAM" id="SSF53623">
    <property type="entry name" value="MurD-like peptide ligases, catalytic domain"/>
    <property type="match status" value="1"/>
</dbReference>
<comment type="function">
    <text evidence="1 17 18">Cell wall formation. Catalyzes the addition of glutamate to the nucleotide precursor UDP-N-acetylmuramoyl-L-alanine (UMA).</text>
</comment>
<keyword evidence="13 17" id="KW-0961">Cell wall biogenesis/degradation</keyword>
<evidence type="ECO:0000256" key="18">
    <source>
        <dbReference type="RuleBase" id="RU003664"/>
    </source>
</evidence>
<dbReference type="AlphaFoldDB" id="A0A223ASA4"/>
<evidence type="ECO:0000259" key="19">
    <source>
        <dbReference type="Pfam" id="PF02875"/>
    </source>
</evidence>
<keyword evidence="22" id="KW-1185">Reference proteome</keyword>
<comment type="subcellular location">
    <subcellularLocation>
        <location evidence="2 17 18">Cytoplasm</location>
    </subcellularLocation>
</comment>
<dbReference type="InterPro" id="IPR004101">
    <property type="entry name" value="Mur_ligase_C"/>
</dbReference>
<evidence type="ECO:0000256" key="10">
    <source>
        <dbReference type="ARBA" id="ARBA00022840"/>
    </source>
</evidence>
<dbReference type="UniPathway" id="UPA00219"/>
<dbReference type="InterPro" id="IPR036615">
    <property type="entry name" value="Mur_ligase_C_dom_sf"/>
</dbReference>
<comment type="pathway">
    <text evidence="3 17 18">Cell wall biogenesis; peptidoglycan biosynthesis.</text>
</comment>
<reference evidence="22" key="1">
    <citation type="submission" date="2016-05" db="EMBL/GenBank/DDBJ databases">
        <authorList>
            <person name="Holder M.E."/>
            <person name="Ajami N.J."/>
            <person name="Petrosino J.F."/>
        </authorList>
    </citation>
    <scope>NUCLEOTIDE SEQUENCE [LARGE SCALE GENOMIC DNA]</scope>
    <source>
        <strain evidence="22">ATCC 700696</strain>
    </source>
</reference>
<feature type="domain" description="Mur ligase C-terminal" evidence="19">
    <location>
        <begin position="323"/>
        <end position="437"/>
    </location>
</feature>
<dbReference type="GO" id="GO:0005524">
    <property type="term" value="F:ATP binding"/>
    <property type="evidence" value="ECO:0007669"/>
    <property type="project" value="UniProtKB-UniRule"/>
</dbReference>
<dbReference type="RefSeq" id="WP_094234099.1">
    <property type="nucleotide sequence ID" value="NZ_CP016199.1"/>
</dbReference>
<keyword evidence="9 17" id="KW-0547">Nucleotide-binding</keyword>
<dbReference type="Proteomes" id="UP000214689">
    <property type="component" value="Chromosome"/>
</dbReference>
<name>A0A223ASA4_9FIRM</name>
<dbReference type="HAMAP" id="MF_00639">
    <property type="entry name" value="MurD"/>
    <property type="match status" value="1"/>
</dbReference>
<dbReference type="GO" id="GO:0005737">
    <property type="term" value="C:cytoplasm"/>
    <property type="evidence" value="ECO:0007669"/>
    <property type="project" value="UniProtKB-SubCell"/>
</dbReference>
<evidence type="ECO:0000256" key="16">
    <source>
        <dbReference type="ARBA" id="ARBA00047632"/>
    </source>
</evidence>
<dbReference type="Gene3D" id="3.40.50.720">
    <property type="entry name" value="NAD(P)-binding Rossmann-like Domain"/>
    <property type="match status" value="1"/>
</dbReference>
<proteinExistence type="inferred from homology"/>
<organism evidence="21 22">
    <name type="scientific">Mogibacterium pumilum</name>
    <dbReference type="NCBI Taxonomy" id="86332"/>
    <lineage>
        <taxon>Bacteria</taxon>
        <taxon>Bacillati</taxon>
        <taxon>Bacillota</taxon>
        <taxon>Clostridia</taxon>
        <taxon>Peptostreptococcales</taxon>
        <taxon>Anaerovoracaceae</taxon>
        <taxon>Mogibacterium</taxon>
    </lineage>
</organism>
<keyword evidence="17 18" id="KW-0131">Cell cycle</keyword>
<dbReference type="EMBL" id="CP016199">
    <property type="protein sequence ID" value="ASS37868.1"/>
    <property type="molecule type" value="Genomic_DNA"/>
</dbReference>
<dbReference type="SUPFAM" id="SSF53244">
    <property type="entry name" value="MurD-like peptide ligases, peptide-binding domain"/>
    <property type="match status" value="1"/>
</dbReference>
<evidence type="ECO:0000256" key="17">
    <source>
        <dbReference type="HAMAP-Rule" id="MF_00639"/>
    </source>
</evidence>
<keyword evidence="12 17" id="KW-0573">Peptidoglycan synthesis</keyword>
<evidence type="ECO:0000256" key="6">
    <source>
        <dbReference type="ARBA" id="ARBA00015655"/>
    </source>
</evidence>
<dbReference type="GO" id="GO:0008764">
    <property type="term" value="F:UDP-N-acetylmuramoylalanine-D-glutamate ligase activity"/>
    <property type="evidence" value="ECO:0007669"/>
    <property type="project" value="UniProtKB-UniRule"/>
</dbReference>
<dbReference type="InterPro" id="IPR013221">
    <property type="entry name" value="Mur_ligase_cen"/>
</dbReference>
<dbReference type="PANTHER" id="PTHR43692:SF1">
    <property type="entry name" value="UDP-N-ACETYLMURAMOYLALANINE--D-GLUTAMATE LIGASE"/>
    <property type="match status" value="1"/>
</dbReference>
<dbReference type="SUPFAM" id="SSF51984">
    <property type="entry name" value="MurCD N-terminal domain"/>
    <property type="match status" value="1"/>
</dbReference>
<dbReference type="Pfam" id="PF21799">
    <property type="entry name" value="MurD-like_N"/>
    <property type="match status" value="1"/>
</dbReference>
<evidence type="ECO:0000256" key="11">
    <source>
        <dbReference type="ARBA" id="ARBA00022960"/>
    </source>
</evidence>
<dbReference type="GO" id="GO:0008360">
    <property type="term" value="P:regulation of cell shape"/>
    <property type="evidence" value="ECO:0007669"/>
    <property type="project" value="UniProtKB-KW"/>
</dbReference>
<dbReference type="GO" id="GO:0051301">
    <property type="term" value="P:cell division"/>
    <property type="evidence" value="ECO:0007669"/>
    <property type="project" value="UniProtKB-KW"/>
</dbReference>
<feature type="binding site" evidence="17">
    <location>
        <begin position="124"/>
        <end position="130"/>
    </location>
    <ligand>
        <name>ATP</name>
        <dbReference type="ChEBI" id="CHEBI:30616"/>
    </ligand>
</feature>
<feature type="domain" description="Mur ligase central" evidence="20">
    <location>
        <begin position="122"/>
        <end position="300"/>
    </location>
</feature>
<keyword evidence="11 17" id="KW-0133">Cell shape</keyword>
<evidence type="ECO:0000256" key="9">
    <source>
        <dbReference type="ARBA" id="ARBA00022741"/>
    </source>
</evidence>
<gene>
    <name evidence="17" type="primary">murD</name>
    <name evidence="21" type="ORF">AXF17_05010</name>
</gene>
<comment type="catalytic activity">
    <reaction evidence="16 17 18">
        <text>UDP-N-acetyl-alpha-D-muramoyl-L-alanine + D-glutamate + ATP = UDP-N-acetyl-alpha-D-muramoyl-L-alanyl-D-glutamate + ADP + phosphate + H(+)</text>
        <dbReference type="Rhea" id="RHEA:16429"/>
        <dbReference type="ChEBI" id="CHEBI:15378"/>
        <dbReference type="ChEBI" id="CHEBI:29986"/>
        <dbReference type="ChEBI" id="CHEBI:30616"/>
        <dbReference type="ChEBI" id="CHEBI:43474"/>
        <dbReference type="ChEBI" id="CHEBI:83898"/>
        <dbReference type="ChEBI" id="CHEBI:83900"/>
        <dbReference type="ChEBI" id="CHEBI:456216"/>
        <dbReference type="EC" id="6.3.2.9"/>
    </reaction>
</comment>
<keyword evidence="17 18" id="KW-0132">Cell division</keyword>
<dbReference type="Pfam" id="PF08245">
    <property type="entry name" value="Mur_ligase_M"/>
    <property type="match status" value="1"/>
</dbReference>
<dbReference type="Gene3D" id="3.90.190.20">
    <property type="entry name" value="Mur ligase, C-terminal domain"/>
    <property type="match status" value="1"/>
</dbReference>
<comment type="similarity">
    <text evidence="4 17">Belongs to the MurCDEF family.</text>
</comment>
<evidence type="ECO:0000256" key="2">
    <source>
        <dbReference type="ARBA" id="ARBA00004496"/>
    </source>
</evidence>
<evidence type="ECO:0000256" key="7">
    <source>
        <dbReference type="ARBA" id="ARBA00022490"/>
    </source>
</evidence>
<evidence type="ECO:0000256" key="5">
    <source>
        <dbReference type="ARBA" id="ARBA00012212"/>
    </source>
</evidence>
<dbReference type="InterPro" id="IPR036565">
    <property type="entry name" value="Mur-like_cat_sf"/>
</dbReference>
<dbReference type="Gene3D" id="3.40.1190.10">
    <property type="entry name" value="Mur-like, catalytic domain"/>
    <property type="match status" value="1"/>
</dbReference>
<evidence type="ECO:0000256" key="15">
    <source>
        <dbReference type="ARBA" id="ARBA00032324"/>
    </source>
</evidence>
<evidence type="ECO:0000256" key="3">
    <source>
        <dbReference type="ARBA" id="ARBA00004752"/>
    </source>
</evidence>
<evidence type="ECO:0000256" key="1">
    <source>
        <dbReference type="ARBA" id="ARBA00002734"/>
    </source>
</evidence>
<dbReference type="OrthoDB" id="9809796at2"/>
<dbReference type="InterPro" id="IPR005762">
    <property type="entry name" value="MurD"/>
</dbReference>
<protein>
    <recommendedName>
        <fullName evidence="6 17">UDP-N-acetylmuramoylalanine--D-glutamate ligase</fullName>
        <ecNumber evidence="5 17">6.3.2.9</ecNumber>
    </recommendedName>
    <alternativeName>
        <fullName evidence="15 17">D-glutamic acid-adding enzyme</fullName>
    </alternativeName>
    <alternativeName>
        <fullName evidence="14 17">UDP-N-acetylmuramoyl-L-alanyl-D-glutamate synthetase</fullName>
    </alternativeName>
</protein>
<accession>A0A223ASA4</accession>
<dbReference type="PANTHER" id="PTHR43692">
    <property type="entry name" value="UDP-N-ACETYLMURAMOYLALANINE--D-GLUTAMATE LIGASE"/>
    <property type="match status" value="1"/>
</dbReference>
<dbReference type="Pfam" id="PF02875">
    <property type="entry name" value="Mur_ligase_C"/>
    <property type="match status" value="1"/>
</dbReference>
<keyword evidence="7 17" id="KW-0963">Cytoplasm</keyword>
<evidence type="ECO:0000259" key="20">
    <source>
        <dbReference type="Pfam" id="PF08245"/>
    </source>
</evidence>
<dbReference type="EC" id="6.3.2.9" evidence="5 17"/>
<evidence type="ECO:0000313" key="21">
    <source>
        <dbReference type="EMBL" id="ASS37868.1"/>
    </source>
</evidence>
<dbReference type="NCBIfam" id="TIGR01087">
    <property type="entry name" value="murD"/>
    <property type="match status" value="1"/>
</dbReference>
<keyword evidence="10 17" id="KW-0067">ATP-binding</keyword>
<evidence type="ECO:0000256" key="13">
    <source>
        <dbReference type="ARBA" id="ARBA00023316"/>
    </source>
</evidence>
<dbReference type="GO" id="GO:0071555">
    <property type="term" value="P:cell wall organization"/>
    <property type="evidence" value="ECO:0007669"/>
    <property type="project" value="UniProtKB-KW"/>
</dbReference>
<sequence>MSYTVDQYRREISTKKILVVGMGRSGVAAVKELNTLGATVTAQDINTVDKIDPKFITFLEREGIDYYFGTTPEHMECFDVVVLSPGVNPNLDFLNEGRNKCVEIIGELEMAYRLSRGKYVAITGTNGKTTTTSLVGKIFEESGRKYTVVGNIGVATISKVQESTDDEWMIAEASSFQLETISQFKPVVSAILNFTPDHLNRHGSMEAYGACKAAIGSNQTADEYMVINYDDKACLALASNTKAKLVPFSRLELLDFGAYLDDGYIVIRDENGIVHQICSKDELKIIGSHNLENALAAAAISFFAGIDTDVIAEAIKKFPGVEHRIEYCGVVDGVKFYNDSKGTNVDASVIALKALEHDIILIAGGDGKAQDFTELGESLVGRAKALILLGRDAKEIEKAARTAGFSNIYIESDMNDCVNRAHEISAEGDKVLLSPACASWDMYDNYEQRGDHFKNCVNQLLR</sequence>
<keyword evidence="8 17" id="KW-0436">Ligase</keyword>
<evidence type="ECO:0000256" key="8">
    <source>
        <dbReference type="ARBA" id="ARBA00022598"/>
    </source>
</evidence>
<evidence type="ECO:0000313" key="22">
    <source>
        <dbReference type="Proteomes" id="UP000214689"/>
    </source>
</evidence>
<evidence type="ECO:0000256" key="4">
    <source>
        <dbReference type="ARBA" id="ARBA00010416"/>
    </source>
</evidence>